<reference evidence="1 2" key="1">
    <citation type="submission" date="2018-04" db="EMBL/GenBank/DDBJ databases">
        <title>Novel Campyloabacter and Helicobacter Species and Strains.</title>
        <authorList>
            <person name="Mannion A.J."/>
            <person name="Shen Z."/>
            <person name="Fox J.G."/>
        </authorList>
    </citation>
    <scope>NUCLEOTIDE SEQUENCE [LARGE SCALE GENOMIC DNA]</scope>
    <source>
        <strain evidence="1 2">ATCC 700242</strain>
    </source>
</reference>
<dbReference type="OrthoDB" id="5361472at2"/>
<organism evidence="1 2">
    <name type="scientific">Helicobacter cholecystus</name>
    <dbReference type="NCBI Taxonomy" id="45498"/>
    <lineage>
        <taxon>Bacteria</taxon>
        <taxon>Pseudomonadati</taxon>
        <taxon>Campylobacterota</taxon>
        <taxon>Epsilonproteobacteria</taxon>
        <taxon>Campylobacterales</taxon>
        <taxon>Helicobacteraceae</taxon>
        <taxon>Helicobacter</taxon>
    </lineage>
</organism>
<accession>A0A3D8IVB5</accession>
<comment type="caution">
    <text evidence="1">The sequence shown here is derived from an EMBL/GenBank/DDBJ whole genome shotgun (WGS) entry which is preliminary data.</text>
</comment>
<keyword evidence="2" id="KW-1185">Reference proteome</keyword>
<protein>
    <recommendedName>
        <fullName evidence="3">DUF177 domain-containing protein</fullName>
    </recommendedName>
</protein>
<proteinExistence type="predicted"/>
<dbReference type="EMBL" id="NXLU01000005">
    <property type="protein sequence ID" value="RDU68916.1"/>
    <property type="molecule type" value="Genomic_DNA"/>
</dbReference>
<evidence type="ECO:0008006" key="3">
    <source>
        <dbReference type="Google" id="ProtNLM"/>
    </source>
</evidence>
<dbReference type="RefSeq" id="WP_104724858.1">
    <property type="nucleotide sequence ID" value="NZ_FZNE01000009.1"/>
</dbReference>
<sequence length="119" mass="13721">MKIEFKKITDTPKSFSLQSQGVKLSGEVRRISAKLFEIKAHLEGEITLVCDRSAQEYQEPLNEVLVLYISNGVWDVQSQSDLIADFDVIEFFDGFIDFEYILQSEIHSIQMDYHIKEGV</sequence>
<evidence type="ECO:0000313" key="1">
    <source>
        <dbReference type="EMBL" id="RDU68916.1"/>
    </source>
</evidence>
<dbReference type="Proteomes" id="UP000257067">
    <property type="component" value="Unassembled WGS sequence"/>
</dbReference>
<name>A0A3D8IVB5_9HELI</name>
<evidence type="ECO:0000313" key="2">
    <source>
        <dbReference type="Proteomes" id="UP000257067"/>
    </source>
</evidence>
<dbReference type="AlphaFoldDB" id="A0A3D8IVB5"/>
<gene>
    <name evidence="1" type="ORF">CQA62_04745</name>
</gene>